<dbReference type="EMBL" id="CAJPWZ010000143">
    <property type="protein sequence ID" value="CAG2186707.1"/>
    <property type="molecule type" value="Genomic_DNA"/>
</dbReference>
<name>A0A8S3PT20_MYTED</name>
<organism evidence="4 5">
    <name type="scientific">Mytilus edulis</name>
    <name type="common">Blue mussel</name>
    <dbReference type="NCBI Taxonomy" id="6550"/>
    <lineage>
        <taxon>Eukaryota</taxon>
        <taxon>Metazoa</taxon>
        <taxon>Spiralia</taxon>
        <taxon>Lophotrochozoa</taxon>
        <taxon>Mollusca</taxon>
        <taxon>Bivalvia</taxon>
        <taxon>Autobranchia</taxon>
        <taxon>Pteriomorphia</taxon>
        <taxon>Mytilida</taxon>
        <taxon>Mytiloidea</taxon>
        <taxon>Mytilidae</taxon>
        <taxon>Mytilinae</taxon>
        <taxon>Mytilus</taxon>
    </lineage>
</organism>
<feature type="domain" description="C2H2-type" evidence="3">
    <location>
        <begin position="541"/>
        <end position="569"/>
    </location>
</feature>
<feature type="compositionally biased region" description="Polar residues" evidence="2">
    <location>
        <begin position="151"/>
        <end position="162"/>
    </location>
</feature>
<keyword evidence="1" id="KW-0479">Metal-binding</keyword>
<protein>
    <recommendedName>
        <fullName evidence="3">C2H2-type domain-containing protein</fullName>
    </recommendedName>
</protein>
<comment type="caution">
    <text evidence="4">The sequence shown here is derived from an EMBL/GenBank/DDBJ whole genome shotgun (WGS) entry which is preliminary data.</text>
</comment>
<dbReference type="PROSITE" id="PS50157">
    <property type="entry name" value="ZINC_FINGER_C2H2_2"/>
    <property type="match status" value="1"/>
</dbReference>
<dbReference type="InterPro" id="IPR013087">
    <property type="entry name" value="Znf_C2H2_type"/>
</dbReference>
<reference evidence="4" key="1">
    <citation type="submission" date="2021-03" db="EMBL/GenBank/DDBJ databases">
        <authorList>
            <person name="Bekaert M."/>
        </authorList>
    </citation>
    <scope>NUCLEOTIDE SEQUENCE</scope>
</reference>
<evidence type="ECO:0000259" key="3">
    <source>
        <dbReference type="PROSITE" id="PS50157"/>
    </source>
</evidence>
<dbReference type="PANTHER" id="PTHR46601:SF1">
    <property type="entry name" value="ADF-H DOMAIN-CONTAINING PROTEIN"/>
    <property type="match status" value="1"/>
</dbReference>
<dbReference type="Pfam" id="PF25273">
    <property type="entry name" value="DUF7869"/>
    <property type="match status" value="1"/>
</dbReference>
<feature type="region of interest" description="Disordered" evidence="2">
    <location>
        <begin position="151"/>
        <end position="202"/>
    </location>
</feature>
<evidence type="ECO:0000256" key="1">
    <source>
        <dbReference type="PROSITE-ProRule" id="PRU00042"/>
    </source>
</evidence>
<keyword evidence="1" id="KW-0863">Zinc-finger</keyword>
<dbReference type="GO" id="GO:0008270">
    <property type="term" value="F:zinc ion binding"/>
    <property type="evidence" value="ECO:0007669"/>
    <property type="project" value="UniProtKB-KW"/>
</dbReference>
<dbReference type="InterPro" id="IPR057191">
    <property type="entry name" value="DUF7869"/>
</dbReference>
<proteinExistence type="predicted"/>
<dbReference type="PANTHER" id="PTHR46601">
    <property type="entry name" value="ULP_PROTEASE DOMAIN-CONTAINING PROTEIN"/>
    <property type="match status" value="1"/>
</dbReference>
<sequence>MPLDRHQGPWERREERPAGQEERECRTKKSPKRRPELAVKNCRENKRGEIQIANGSKRREMNLKYNGRTAKLTAWNGLADTVGGCHLQAGKIYRIKSVVPTNDFHDCRCYNASPSTTFELLEDREEDTGIIDGIVESVSFESSYKQTNGNLNGTKYNLTIPKSETPKRKKINESNGKTQPQKTPSQKKKRKVTTECTDDNTKPKDSIPDILYLQMDNCARENKNRHMFESNPQTSTYDRNLPADWVLLVADFAENYRTFYQDEIQVANWQYQQITVHPIVAYYKCPEKQCRDTSLVTESIVWISDDLNHLNYEVISATLEAKGISLGVSADAIVDLPPTEIHLLLVHRAKAEACDLLVRLKSTNWLAIRVMKDGMFIIDSRQTHPCPLSIEDAAYFLKCHSRHHVYTPQAMYPVSQPMSGYQKSQYYQYPYNCNRPTFYPQCHQNNTYQRPQMINNEPYDLNRQSQDLPVPDRYEMNVDVIARKHHVPMAAWAKPTPLNMDNLIDSFKLEHVSPAARDKLLADIILFEKVRQMTQQGAGKFACDTCKKVYRRKEDLQIHHSRNHQAGPPSPSPALSPTSGAVQVLDFQDMLVIDNNLDLIQMEPIRF</sequence>
<dbReference type="AlphaFoldDB" id="A0A8S3PT20"/>
<gene>
    <name evidence="4" type="ORF">MEDL_2239</name>
</gene>
<accession>A0A8S3PT20</accession>
<evidence type="ECO:0000256" key="2">
    <source>
        <dbReference type="SAM" id="MobiDB-lite"/>
    </source>
</evidence>
<feature type="region of interest" description="Disordered" evidence="2">
    <location>
        <begin position="1"/>
        <end position="36"/>
    </location>
</feature>
<keyword evidence="5" id="KW-1185">Reference proteome</keyword>
<evidence type="ECO:0000313" key="5">
    <source>
        <dbReference type="Proteomes" id="UP000683360"/>
    </source>
</evidence>
<evidence type="ECO:0000313" key="4">
    <source>
        <dbReference type="EMBL" id="CAG2186707.1"/>
    </source>
</evidence>
<keyword evidence="1" id="KW-0862">Zinc</keyword>
<dbReference type="PROSITE" id="PS00028">
    <property type="entry name" value="ZINC_FINGER_C2H2_1"/>
    <property type="match status" value="1"/>
</dbReference>
<dbReference type="Proteomes" id="UP000683360">
    <property type="component" value="Unassembled WGS sequence"/>
</dbReference>